<protein>
    <recommendedName>
        <fullName evidence="8">Ribonuclease R</fullName>
        <shortName evidence="8">RNase R</shortName>
        <ecNumber evidence="8">3.1.13.1</ecNumber>
    </recommendedName>
</protein>
<reference evidence="10 11" key="1">
    <citation type="submission" date="2018-06" db="EMBL/GenBank/DDBJ databases">
        <title>The draft genome sequence of Crocinitomix sp. SM1701.</title>
        <authorList>
            <person name="Zhang X."/>
        </authorList>
    </citation>
    <scope>NUCLEOTIDE SEQUENCE [LARGE SCALE GENOMIC DNA]</scope>
    <source>
        <strain evidence="10 11">SM1701</strain>
    </source>
</reference>
<dbReference type="PROSITE" id="PS01175">
    <property type="entry name" value="RIBONUCLEASE_II"/>
    <property type="match status" value="1"/>
</dbReference>
<dbReference type="EMBL" id="QKSB01000009">
    <property type="protein sequence ID" value="PZE16287.1"/>
    <property type="molecule type" value="Genomic_DNA"/>
</dbReference>
<dbReference type="SMART" id="SM00955">
    <property type="entry name" value="RNB"/>
    <property type="match status" value="1"/>
</dbReference>
<dbReference type="SMART" id="SM00316">
    <property type="entry name" value="S1"/>
    <property type="match status" value="1"/>
</dbReference>
<comment type="similarity">
    <text evidence="8">Belongs to the RNR ribonuclease family. RNase R subfamily.</text>
</comment>
<evidence type="ECO:0000256" key="5">
    <source>
        <dbReference type="ARBA" id="ARBA00022801"/>
    </source>
</evidence>
<dbReference type="Pfam" id="PF08206">
    <property type="entry name" value="OB_RNB"/>
    <property type="match status" value="1"/>
</dbReference>
<evidence type="ECO:0000256" key="8">
    <source>
        <dbReference type="HAMAP-Rule" id="MF_01895"/>
    </source>
</evidence>
<dbReference type="EC" id="3.1.13.1" evidence="8"/>
<evidence type="ECO:0000313" key="11">
    <source>
        <dbReference type="Proteomes" id="UP000249248"/>
    </source>
</evidence>
<evidence type="ECO:0000256" key="7">
    <source>
        <dbReference type="ARBA" id="ARBA00022884"/>
    </source>
</evidence>
<comment type="subcellular location">
    <subcellularLocation>
        <location evidence="2 8">Cytoplasm</location>
    </subcellularLocation>
</comment>
<organism evidence="10 11">
    <name type="scientific">Putridiphycobacter roseus</name>
    <dbReference type="NCBI Taxonomy" id="2219161"/>
    <lineage>
        <taxon>Bacteria</taxon>
        <taxon>Pseudomonadati</taxon>
        <taxon>Bacteroidota</taxon>
        <taxon>Flavobacteriia</taxon>
        <taxon>Flavobacteriales</taxon>
        <taxon>Crocinitomicaceae</taxon>
        <taxon>Putridiphycobacter</taxon>
    </lineage>
</organism>
<evidence type="ECO:0000256" key="1">
    <source>
        <dbReference type="ARBA" id="ARBA00001849"/>
    </source>
</evidence>
<dbReference type="Pfam" id="PF00773">
    <property type="entry name" value="RNB"/>
    <property type="match status" value="1"/>
</dbReference>
<comment type="function">
    <text evidence="8">3'-5' exoribonuclease that releases 5'-nucleoside monophosphates and is involved in maturation of structured RNAs.</text>
</comment>
<evidence type="ECO:0000313" key="10">
    <source>
        <dbReference type="EMBL" id="PZE16287.1"/>
    </source>
</evidence>
<dbReference type="InterPro" id="IPR022966">
    <property type="entry name" value="RNase_II/R_CS"/>
</dbReference>
<dbReference type="Gene3D" id="2.40.50.140">
    <property type="entry name" value="Nucleic acid-binding proteins"/>
    <property type="match status" value="2"/>
</dbReference>
<dbReference type="InterPro" id="IPR001900">
    <property type="entry name" value="RNase_II/R"/>
</dbReference>
<dbReference type="InterPro" id="IPR004476">
    <property type="entry name" value="RNase_II/RNase_R"/>
</dbReference>
<accession>A0A2W1MWN9</accession>
<dbReference type="InterPro" id="IPR012340">
    <property type="entry name" value="NA-bd_OB-fold"/>
</dbReference>
<dbReference type="PROSITE" id="PS50126">
    <property type="entry name" value="S1"/>
    <property type="match status" value="1"/>
</dbReference>
<dbReference type="InterPro" id="IPR011129">
    <property type="entry name" value="CSD"/>
</dbReference>
<dbReference type="CDD" id="cd04471">
    <property type="entry name" value="S1_RNase_R"/>
    <property type="match status" value="1"/>
</dbReference>
<dbReference type="InterPro" id="IPR040476">
    <property type="entry name" value="CSD2"/>
</dbReference>
<dbReference type="GO" id="GO:0008859">
    <property type="term" value="F:exoribonuclease II activity"/>
    <property type="evidence" value="ECO:0007669"/>
    <property type="project" value="UniProtKB-UniRule"/>
</dbReference>
<gene>
    <name evidence="8 10" type="primary">rnr</name>
    <name evidence="10" type="ORF">DNU06_13315</name>
</gene>
<dbReference type="InterPro" id="IPR013223">
    <property type="entry name" value="RNase_B_OB_dom"/>
</dbReference>
<evidence type="ECO:0000256" key="6">
    <source>
        <dbReference type="ARBA" id="ARBA00022839"/>
    </source>
</evidence>
<dbReference type="InterPro" id="IPR050180">
    <property type="entry name" value="RNR_Ribonuclease"/>
</dbReference>
<keyword evidence="6 8" id="KW-0269">Exonuclease</keyword>
<dbReference type="InterPro" id="IPR003029">
    <property type="entry name" value="S1_domain"/>
</dbReference>
<dbReference type="SMART" id="SM00357">
    <property type="entry name" value="CSP"/>
    <property type="match status" value="2"/>
</dbReference>
<evidence type="ECO:0000256" key="3">
    <source>
        <dbReference type="ARBA" id="ARBA00022490"/>
    </source>
</evidence>
<comment type="catalytic activity">
    <reaction evidence="1 8">
        <text>Exonucleolytic cleavage in the 3'- to 5'-direction to yield nucleoside 5'-phosphates.</text>
        <dbReference type="EC" id="3.1.13.1"/>
    </reaction>
</comment>
<dbReference type="PANTHER" id="PTHR23355">
    <property type="entry name" value="RIBONUCLEASE"/>
    <property type="match status" value="1"/>
</dbReference>
<keyword evidence="11" id="KW-1185">Reference proteome</keyword>
<keyword evidence="7 8" id="KW-0694">RNA-binding</keyword>
<comment type="caution">
    <text evidence="10">The sequence shown here is derived from an EMBL/GenBank/DDBJ whole genome shotgun (WGS) entry which is preliminary data.</text>
</comment>
<evidence type="ECO:0000256" key="2">
    <source>
        <dbReference type="ARBA" id="ARBA00004496"/>
    </source>
</evidence>
<dbReference type="SUPFAM" id="SSF50249">
    <property type="entry name" value="Nucleic acid-binding proteins"/>
    <property type="match status" value="4"/>
</dbReference>
<dbReference type="NCBIfam" id="TIGR00358">
    <property type="entry name" value="3_prime_RNase"/>
    <property type="match status" value="1"/>
</dbReference>
<dbReference type="GO" id="GO:0005829">
    <property type="term" value="C:cytosol"/>
    <property type="evidence" value="ECO:0007669"/>
    <property type="project" value="TreeGrafter"/>
</dbReference>
<dbReference type="GO" id="GO:0006402">
    <property type="term" value="P:mRNA catabolic process"/>
    <property type="evidence" value="ECO:0007669"/>
    <property type="project" value="TreeGrafter"/>
</dbReference>
<dbReference type="PANTHER" id="PTHR23355:SF9">
    <property type="entry name" value="DIS3-LIKE EXONUCLEASE 2"/>
    <property type="match status" value="1"/>
</dbReference>
<keyword evidence="5 8" id="KW-0378">Hydrolase</keyword>
<feature type="domain" description="S1 motif" evidence="9">
    <location>
        <begin position="628"/>
        <end position="709"/>
    </location>
</feature>
<dbReference type="RefSeq" id="WP_111063985.1">
    <property type="nucleotide sequence ID" value="NZ_JBHUCU010000006.1"/>
</dbReference>
<keyword evidence="4 8" id="KW-0540">Nuclease</keyword>
<dbReference type="Pfam" id="PF00575">
    <property type="entry name" value="S1"/>
    <property type="match status" value="1"/>
</dbReference>
<name>A0A2W1MWN9_9FLAO</name>
<evidence type="ECO:0000256" key="4">
    <source>
        <dbReference type="ARBA" id="ARBA00022722"/>
    </source>
</evidence>
<dbReference type="InterPro" id="IPR011805">
    <property type="entry name" value="RNase_R"/>
</dbReference>
<dbReference type="NCBIfam" id="TIGR02063">
    <property type="entry name" value="RNase_R"/>
    <property type="match status" value="1"/>
</dbReference>
<dbReference type="GO" id="GO:0003723">
    <property type="term" value="F:RNA binding"/>
    <property type="evidence" value="ECO:0007669"/>
    <property type="project" value="UniProtKB-UniRule"/>
</dbReference>
<dbReference type="Pfam" id="PF17876">
    <property type="entry name" value="CSD2"/>
    <property type="match status" value="1"/>
</dbReference>
<dbReference type="Proteomes" id="UP000249248">
    <property type="component" value="Unassembled WGS sequence"/>
</dbReference>
<sequence>MNQTTKNKPGKKKGILKSAIINLYKKEPRKTFNYKQIAELLNENQAADRKLIYGILLELSEEGLLKEMQKGKFKSTYTAKLKQGRIEFTRRGAGYVITEDGDIYIAPKATNHSLHGDTVSVKILKRKNKNKKNEEGVVVDIIERANEQLVGTIEANDKFAFLIPDNPKIDVDVFVPLSKMNGAKSGYKAIVKLLEWPDDAKNPFGEIIEVLGRPESNEAEMKAILISNGIPFVFPDEVIKEAAAISTTLNQSEIDKRKDLRDVLTMTIDPVDARDFDDAISLEFLENGNFHIGVHIADVGHYVSPGSELDKEAYKRGNSVYLVDRVIPMLPEHLSNGVCSLRPNEDKFTFSAMFEIDKNGKVLNEWFGKTVTCSDKRFTYEEAQEVIESGKGEHDKALLTIDGLAKILRKERLNNGALEIQSEELRFELNEEGAPINAYKKITKDSNKLVEEFMLLANKKVAKYVGDVKTHKHVIPFIYRIHDKPDKEKVELFRVFLQKFGKEFKYKNEKDIALEMNKVFQEMKDEPSFSMIQSMAIRSMSKAVYETENIGHYGLGFSYYTHFTSPIRRYADLLVHRILFETIHHKNQQHPGLKDTALHISQTERRAVNAERDSQKFFQAFYVKDKIGESFSGKITGITEWGMYVEMTDLNCEGMVQIKSMKDDKYYFDEKKFSVIGARYGEEFNVGDAVSVVIEKVSLTRKQIDLKLVE</sequence>
<dbReference type="AlphaFoldDB" id="A0A2W1MWN9"/>
<proteinExistence type="inferred from homology"/>
<dbReference type="HAMAP" id="MF_01895">
    <property type="entry name" value="RNase_R"/>
    <property type="match status" value="1"/>
</dbReference>
<evidence type="ECO:0000259" key="9">
    <source>
        <dbReference type="PROSITE" id="PS50126"/>
    </source>
</evidence>
<keyword evidence="3 8" id="KW-0963">Cytoplasm</keyword>